<dbReference type="EMBL" id="JANBQB010000522">
    <property type="protein sequence ID" value="KAJ1975482.1"/>
    <property type="molecule type" value="Genomic_DNA"/>
</dbReference>
<keyword evidence="5 9" id="KW-1000">Mitochondrion outer membrane</keyword>
<evidence type="ECO:0000313" key="11">
    <source>
        <dbReference type="EMBL" id="KAJ1975482.1"/>
    </source>
</evidence>
<accession>A0A9W8E892</accession>
<dbReference type="InterPro" id="IPR028061">
    <property type="entry name" value="Fis1_TPR_C"/>
</dbReference>
<reference evidence="11" key="1">
    <citation type="submission" date="2022-07" db="EMBL/GenBank/DDBJ databases">
        <title>Phylogenomic reconstructions and comparative analyses of Kickxellomycotina fungi.</title>
        <authorList>
            <person name="Reynolds N.K."/>
            <person name="Stajich J.E."/>
            <person name="Barry K."/>
            <person name="Grigoriev I.V."/>
            <person name="Crous P."/>
            <person name="Smith M.E."/>
        </authorList>
    </citation>
    <scope>NUCLEOTIDE SEQUENCE</scope>
    <source>
        <strain evidence="11">RSA 567</strain>
    </source>
</reference>
<dbReference type="GO" id="GO:0005741">
    <property type="term" value="C:mitochondrial outer membrane"/>
    <property type="evidence" value="ECO:0007669"/>
    <property type="project" value="UniProtKB-SubCell"/>
</dbReference>
<evidence type="ECO:0000256" key="4">
    <source>
        <dbReference type="ARBA" id="ARBA00022692"/>
    </source>
</evidence>
<name>A0A9W8E892_9FUNG</name>
<dbReference type="PIRSF" id="PIRSF008835">
    <property type="entry name" value="TPR_repeat_11_Fis1"/>
    <property type="match status" value="1"/>
</dbReference>
<gene>
    <name evidence="11" type="primary">FIS1</name>
    <name evidence="11" type="ORF">H4R34_004317</name>
</gene>
<dbReference type="GO" id="GO:0000422">
    <property type="term" value="P:autophagy of mitochondrion"/>
    <property type="evidence" value="ECO:0007669"/>
    <property type="project" value="TreeGrafter"/>
</dbReference>
<dbReference type="PANTHER" id="PTHR13247:SF0">
    <property type="entry name" value="MITOCHONDRIAL FISSION 1 PROTEIN"/>
    <property type="match status" value="1"/>
</dbReference>
<dbReference type="Proteomes" id="UP001151582">
    <property type="component" value="Unassembled WGS sequence"/>
</dbReference>
<dbReference type="InterPro" id="IPR011990">
    <property type="entry name" value="TPR-like_helical_dom_sf"/>
</dbReference>
<proteinExistence type="inferred from homology"/>
<keyword evidence="7 9" id="KW-0496">Mitochondrion</keyword>
<dbReference type="InterPro" id="IPR016543">
    <property type="entry name" value="Fis1"/>
</dbReference>
<protein>
    <recommendedName>
        <fullName evidence="3 9">Mitochondrial fission 1 protein</fullName>
    </recommendedName>
</protein>
<comment type="caution">
    <text evidence="11">The sequence shown here is derived from an EMBL/GenBank/DDBJ whole genome shotgun (WGS) entry which is preliminary data.</text>
</comment>
<organism evidence="11 12">
    <name type="scientific">Dimargaris verticillata</name>
    <dbReference type="NCBI Taxonomy" id="2761393"/>
    <lineage>
        <taxon>Eukaryota</taxon>
        <taxon>Fungi</taxon>
        <taxon>Fungi incertae sedis</taxon>
        <taxon>Zoopagomycota</taxon>
        <taxon>Kickxellomycotina</taxon>
        <taxon>Dimargaritomycetes</taxon>
        <taxon>Dimargaritales</taxon>
        <taxon>Dimargaritaceae</taxon>
        <taxon>Dimargaris</taxon>
    </lineage>
</organism>
<evidence type="ECO:0000256" key="2">
    <source>
        <dbReference type="ARBA" id="ARBA00008937"/>
    </source>
</evidence>
<dbReference type="Pfam" id="PF14852">
    <property type="entry name" value="Fis1_TPR_N"/>
    <property type="match status" value="1"/>
</dbReference>
<comment type="subcellular location">
    <subcellularLocation>
        <location evidence="1">Mitochondrion outer membrane</location>
        <topology evidence="1">Single-pass membrane protein</topology>
    </subcellularLocation>
</comment>
<evidence type="ECO:0000256" key="6">
    <source>
        <dbReference type="ARBA" id="ARBA00022989"/>
    </source>
</evidence>
<dbReference type="GO" id="GO:0005778">
    <property type="term" value="C:peroxisomal membrane"/>
    <property type="evidence" value="ECO:0007669"/>
    <property type="project" value="TreeGrafter"/>
</dbReference>
<dbReference type="CDD" id="cd12212">
    <property type="entry name" value="Fis1"/>
    <property type="match status" value="1"/>
</dbReference>
<evidence type="ECO:0000256" key="8">
    <source>
        <dbReference type="ARBA" id="ARBA00023136"/>
    </source>
</evidence>
<evidence type="ECO:0000256" key="1">
    <source>
        <dbReference type="ARBA" id="ARBA00004572"/>
    </source>
</evidence>
<comment type="function">
    <text evidence="9">Has a role in mitochondrial fission.</text>
</comment>
<comment type="domain">
    <text evidence="9">The C-terminus is required for mitochondrial localization, while the N-terminus is necessary for mitochondrial fission.</text>
</comment>
<sequence>MTSLPLAVDAETPLSQEELDVLSRQYEREGEQRASLQTKFNYAWGLVKSNYRRDQEKGIQLLLEILQEAPNRRRECYYYLALGFYKMGSYADAKRFNDALLTQEPRNEQALSLSELIDRKVSRGKPQLNPAMGSSQASTVRRRTWP</sequence>
<dbReference type="InterPro" id="IPR033745">
    <property type="entry name" value="Fis1_cytosol"/>
</dbReference>
<dbReference type="Gene3D" id="1.25.40.10">
    <property type="entry name" value="Tetratricopeptide repeat domain"/>
    <property type="match status" value="1"/>
</dbReference>
<keyword evidence="8 9" id="KW-0472">Membrane</keyword>
<evidence type="ECO:0000256" key="3">
    <source>
        <dbReference type="ARBA" id="ARBA00014314"/>
    </source>
</evidence>
<dbReference type="SUPFAM" id="SSF48452">
    <property type="entry name" value="TPR-like"/>
    <property type="match status" value="1"/>
</dbReference>
<evidence type="ECO:0000256" key="10">
    <source>
        <dbReference type="SAM" id="MobiDB-lite"/>
    </source>
</evidence>
<keyword evidence="4" id="KW-0812">Transmembrane</keyword>
<keyword evidence="6" id="KW-1133">Transmembrane helix</keyword>
<dbReference type="Pfam" id="PF14853">
    <property type="entry name" value="Fis1_TPR_C"/>
    <property type="match status" value="1"/>
</dbReference>
<dbReference type="GO" id="GO:0016559">
    <property type="term" value="P:peroxisome fission"/>
    <property type="evidence" value="ECO:0007669"/>
    <property type="project" value="TreeGrafter"/>
</dbReference>
<evidence type="ECO:0000256" key="7">
    <source>
        <dbReference type="ARBA" id="ARBA00023128"/>
    </source>
</evidence>
<feature type="region of interest" description="Disordered" evidence="10">
    <location>
        <begin position="124"/>
        <end position="146"/>
    </location>
</feature>
<dbReference type="GO" id="GO:0000266">
    <property type="term" value="P:mitochondrial fission"/>
    <property type="evidence" value="ECO:0007669"/>
    <property type="project" value="UniProtKB-UniRule"/>
</dbReference>
<keyword evidence="12" id="KW-1185">Reference proteome</keyword>
<dbReference type="OrthoDB" id="421154at2759"/>
<dbReference type="PANTHER" id="PTHR13247">
    <property type="entry name" value="TETRATRICOPEPTIDE REPEAT PROTEIN 11 TPR REPEAT PROTEIN 11"/>
    <property type="match status" value="1"/>
</dbReference>
<dbReference type="InterPro" id="IPR028058">
    <property type="entry name" value="Fis1_TPR_N"/>
</dbReference>
<dbReference type="AlphaFoldDB" id="A0A9W8E892"/>
<evidence type="ECO:0000313" key="12">
    <source>
        <dbReference type="Proteomes" id="UP001151582"/>
    </source>
</evidence>
<evidence type="ECO:0000256" key="9">
    <source>
        <dbReference type="PIRNR" id="PIRNR008835"/>
    </source>
</evidence>
<comment type="similarity">
    <text evidence="2 9">Belongs to the FIS1 family.</text>
</comment>
<evidence type="ECO:0000256" key="5">
    <source>
        <dbReference type="ARBA" id="ARBA00022787"/>
    </source>
</evidence>